<feature type="binding site" evidence="10">
    <location>
        <begin position="178"/>
        <end position="180"/>
    </location>
    <ligand>
        <name>beta-D-galactose</name>
        <dbReference type="ChEBI" id="CHEBI:27667"/>
    </ligand>
</feature>
<dbReference type="PROSITE" id="PS00545">
    <property type="entry name" value="ALDOSE_1_EPIMERASE"/>
    <property type="match status" value="1"/>
</dbReference>
<evidence type="ECO:0000256" key="4">
    <source>
        <dbReference type="ARBA" id="ARBA00013185"/>
    </source>
</evidence>
<feature type="active site" description="Proton acceptor" evidence="9">
    <location>
        <position position="315"/>
    </location>
</feature>
<keyword evidence="6 8" id="KW-0413">Isomerase</keyword>
<dbReference type="Proteomes" id="UP001211006">
    <property type="component" value="Unassembled WGS sequence"/>
</dbReference>
<dbReference type="Gene3D" id="2.70.98.10">
    <property type="match status" value="1"/>
</dbReference>
<evidence type="ECO:0000256" key="8">
    <source>
        <dbReference type="PIRNR" id="PIRNR005096"/>
    </source>
</evidence>
<evidence type="ECO:0000313" key="11">
    <source>
        <dbReference type="EMBL" id="MDB7907840.1"/>
    </source>
</evidence>
<proteinExistence type="inferred from homology"/>
<dbReference type="GO" id="GO:0006006">
    <property type="term" value="P:glucose metabolic process"/>
    <property type="evidence" value="ECO:0007669"/>
    <property type="project" value="TreeGrafter"/>
</dbReference>
<dbReference type="PANTHER" id="PTHR10091">
    <property type="entry name" value="ALDOSE-1-EPIMERASE"/>
    <property type="match status" value="1"/>
</dbReference>
<keyword evidence="7 8" id="KW-0119">Carbohydrate metabolism</keyword>
<dbReference type="RefSeq" id="WP_009260591.1">
    <property type="nucleotide sequence ID" value="NZ_JADNIM010000015.1"/>
</dbReference>
<evidence type="ECO:0000313" key="12">
    <source>
        <dbReference type="Proteomes" id="UP001211006"/>
    </source>
</evidence>
<dbReference type="CDD" id="cd09019">
    <property type="entry name" value="galactose_mutarotase_like"/>
    <property type="match status" value="1"/>
</dbReference>
<comment type="caution">
    <text evidence="11">The sequence shown here is derived from an EMBL/GenBank/DDBJ whole genome shotgun (WGS) entry which is preliminary data.</text>
</comment>
<comment type="pathway">
    <text evidence="2 8">Carbohydrate metabolism; hexose metabolism.</text>
</comment>
<evidence type="ECO:0000256" key="2">
    <source>
        <dbReference type="ARBA" id="ARBA00005028"/>
    </source>
</evidence>
<organism evidence="11 12">
    <name type="scientific">Flavonifractor plautii</name>
    <name type="common">Fusobacterium plautii</name>
    <dbReference type="NCBI Taxonomy" id="292800"/>
    <lineage>
        <taxon>Bacteria</taxon>
        <taxon>Bacillati</taxon>
        <taxon>Bacillota</taxon>
        <taxon>Clostridia</taxon>
        <taxon>Eubacteriales</taxon>
        <taxon>Oscillospiraceae</taxon>
        <taxon>Flavonifractor</taxon>
    </lineage>
</organism>
<evidence type="ECO:0000256" key="6">
    <source>
        <dbReference type="ARBA" id="ARBA00023235"/>
    </source>
</evidence>
<gene>
    <name evidence="11" type="ORF">PND83_17795</name>
</gene>
<dbReference type="Pfam" id="PF01263">
    <property type="entry name" value="Aldose_epim"/>
    <property type="match status" value="1"/>
</dbReference>
<reference evidence="11" key="1">
    <citation type="submission" date="2023-01" db="EMBL/GenBank/DDBJ databases">
        <title>Human gut microbiome strain richness.</title>
        <authorList>
            <person name="Chen-Liaw A."/>
        </authorList>
    </citation>
    <scope>NUCLEOTIDE SEQUENCE</scope>
    <source>
        <strain evidence="11">2225st1_A6_2225SCRN_200828</strain>
    </source>
</reference>
<dbReference type="InterPro" id="IPR018052">
    <property type="entry name" value="Ald1_epimerase_CS"/>
</dbReference>
<evidence type="ECO:0000256" key="5">
    <source>
        <dbReference type="ARBA" id="ARBA00014165"/>
    </source>
</evidence>
<dbReference type="PANTHER" id="PTHR10091:SF0">
    <property type="entry name" value="GALACTOSE MUTAROTASE"/>
    <property type="match status" value="1"/>
</dbReference>
<dbReference type="GO" id="GO:0033499">
    <property type="term" value="P:galactose catabolic process via UDP-galactose, Leloir pathway"/>
    <property type="evidence" value="ECO:0007669"/>
    <property type="project" value="TreeGrafter"/>
</dbReference>
<dbReference type="InterPro" id="IPR008183">
    <property type="entry name" value="Aldose_1/G6P_1-epimerase"/>
</dbReference>
<dbReference type="InterPro" id="IPR014718">
    <property type="entry name" value="GH-type_carb-bd"/>
</dbReference>
<dbReference type="InterPro" id="IPR015443">
    <property type="entry name" value="Aldose_1-epimerase"/>
</dbReference>
<evidence type="ECO:0000256" key="10">
    <source>
        <dbReference type="PIRSR" id="PIRSR005096-3"/>
    </source>
</evidence>
<feature type="active site" description="Proton donor" evidence="9">
    <location>
        <position position="178"/>
    </location>
</feature>
<dbReference type="InterPro" id="IPR047215">
    <property type="entry name" value="Galactose_mutarotase-like"/>
</dbReference>
<dbReference type="EC" id="5.1.3.3" evidence="4 8"/>
<dbReference type="AlphaFoldDB" id="A0AAW6C6W5"/>
<comment type="similarity">
    <text evidence="3 8">Belongs to the aldose epimerase family.</text>
</comment>
<evidence type="ECO:0000256" key="9">
    <source>
        <dbReference type="PIRSR" id="PIRSR005096-1"/>
    </source>
</evidence>
<dbReference type="PIRSF" id="PIRSF005096">
    <property type="entry name" value="GALM"/>
    <property type="match status" value="1"/>
</dbReference>
<sequence>MSSITRQPFGFLPDGRKARLFTITHKSGASASFCDYGARLVGLTVPDRAGELADVVWGYEDVSGYCRWEGNAGAVCGRVAARLEGGAFTLNGETWQLSRNEGQNTLHGGHHGFDTKLWSGSPAGEDSILFSYVSQNGEEGFPGTLVVNVICRFSEDNRLILDYRAVTDKDTLCSLTNHSYFNLAGHGAGSVLDQLVKIEADYYCTNGAIPMADGGIAAVEGTPMDFRTFSPVGRALRSDFVQLRQVGGFNHTYVLRKRERGALELAASMYDPGSGRKMEVYTTMPGLHFFSANKTTPRTGKCGATYDRQFGLCFETQFFSNSAKCTWFPSPVLRKENSYRQVTEFRFLVS</sequence>
<dbReference type="InterPro" id="IPR011013">
    <property type="entry name" value="Gal_mutarotase_sf_dom"/>
</dbReference>
<evidence type="ECO:0000256" key="7">
    <source>
        <dbReference type="ARBA" id="ARBA00023277"/>
    </source>
</evidence>
<protein>
    <recommendedName>
        <fullName evidence="5 8">Aldose 1-epimerase</fullName>
        <ecNumber evidence="4 8">5.1.3.3</ecNumber>
    </recommendedName>
</protein>
<dbReference type="EMBL" id="JAQLWO010000023">
    <property type="protein sequence ID" value="MDB7907840.1"/>
    <property type="molecule type" value="Genomic_DNA"/>
</dbReference>
<evidence type="ECO:0000256" key="1">
    <source>
        <dbReference type="ARBA" id="ARBA00001614"/>
    </source>
</evidence>
<dbReference type="GO" id="GO:0030246">
    <property type="term" value="F:carbohydrate binding"/>
    <property type="evidence" value="ECO:0007669"/>
    <property type="project" value="InterPro"/>
</dbReference>
<dbReference type="GO" id="GO:0004034">
    <property type="term" value="F:aldose 1-epimerase activity"/>
    <property type="evidence" value="ECO:0007669"/>
    <property type="project" value="UniProtKB-EC"/>
</dbReference>
<accession>A0AAW6C6W5</accession>
<dbReference type="GO" id="GO:0005737">
    <property type="term" value="C:cytoplasm"/>
    <property type="evidence" value="ECO:0007669"/>
    <property type="project" value="TreeGrafter"/>
</dbReference>
<dbReference type="SUPFAM" id="SSF74650">
    <property type="entry name" value="Galactose mutarotase-like"/>
    <property type="match status" value="1"/>
</dbReference>
<comment type="catalytic activity">
    <reaction evidence="1 8">
        <text>alpha-D-glucose = beta-D-glucose</text>
        <dbReference type="Rhea" id="RHEA:10264"/>
        <dbReference type="ChEBI" id="CHEBI:15903"/>
        <dbReference type="ChEBI" id="CHEBI:17925"/>
        <dbReference type="EC" id="5.1.3.3"/>
    </reaction>
</comment>
<evidence type="ECO:0000256" key="3">
    <source>
        <dbReference type="ARBA" id="ARBA00006206"/>
    </source>
</evidence>
<name>A0AAW6C6W5_FLAPL</name>